<evidence type="ECO:0000259" key="1">
    <source>
        <dbReference type="PROSITE" id="PS51677"/>
    </source>
</evidence>
<dbReference type="InterPro" id="IPR011330">
    <property type="entry name" value="Glyco_hydro/deAcase_b/a-brl"/>
</dbReference>
<keyword evidence="3" id="KW-1185">Reference proteome</keyword>
<sequence length="101" mass="11865">MKPKDDFSESHLQQTYAEKIREAQLQKQRQRQAKKDKRDKAIYLTFDDGPSQVAGELLNILDQFDAKATFFMLGPHIKEYPDVVKKDDRKGPRGRITWHHP</sequence>
<dbReference type="Gene3D" id="3.20.20.370">
    <property type="entry name" value="Glycoside hydrolase/deacetylase"/>
    <property type="match status" value="1"/>
</dbReference>
<reference evidence="2 3" key="1">
    <citation type="submission" date="2023-10" db="EMBL/GenBank/DDBJ databases">
        <title>Virgibacillus halophilus 5B73C genome.</title>
        <authorList>
            <person name="Miliotis G."/>
            <person name="Sengupta P."/>
            <person name="Hameed A."/>
            <person name="Chuvochina M."/>
            <person name="Mcdonagh F."/>
            <person name="Simpson A.C."/>
            <person name="Singh N.K."/>
            <person name="Rekha P.D."/>
            <person name="Raman K."/>
            <person name="Hugenholtz P."/>
            <person name="Venkateswaran K."/>
        </authorList>
    </citation>
    <scope>NUCLEOTIDE SEQUENCE [LARGE SCALE GENOMIC DNA]</scope>
    <source>
        <strain evidence="2 3">5B73C</strain>
    </source>
</reference>
<dbReference type="InterPro" id="IPR002509">
    <property type="entry name" value="NODB_dom"/>
</dbReference>
<dbReference type="SUPFAM" id="SSF88713">
    <property type="entry name" value="Glycoside hydrolase/deacetylase"/>
    <property type="match status" value="1"/>
</dbReference>
<proteinExistence type="predicted"/>
<gene>
    <name evidence="2" type="ORF">RWE15_01680</name>
</gene>
<feature type="domain" description="NodB homology" evidence="1">
    <location>
        <begin position="40"/>
        <end position="101"/>
    </location>
</feature>
<dbReference type="Pfam" id="PF01522">
    <property type="entry name" value="Polysacc_deac_1"/>
    <property type="match status" value="1"/>
</dbReference>
<dbReference type="PROSITE" id="PS51677">
    <property type="entry name" value="NODB"/>
    <property type="match status" value="1"/>
</dbReference>
<dbReference type="EMBL" id="JAWDIP010000003">
    <property type="protein sequence ID" value="MDY0393369.1"/>
    <property type="molecule type" value="Genomic_DNA"/>
</dbReference>
<dbReference type="Proteomes" id="UP001281447">
    <property type="component" value="Unassembled WGS sequence"/>
</dbReference>
<name>A0ABU5C483_9BACI</name>
<evidence type="ECO:0000313" key="3">
    <source>
        <dbReference type="Proteomes" id="UP001281447"/>
    </source>
</evidence>
<dbReference type="PANTHER" id="PTHR10587">
    <property type="entry name" value="GLYCOSYL TRANSFERASE-RELATED"/>
    <property type="match status" value="1"/>
</dbReference>
<comment type="caution">
    <text evidence="2">The sequence shown here is derived from an EMBL/GenBank/DDBJ whole genome shotgun (WGS) entry which is preliminary data.</text>
</comment>
<organism evidence="2 3">
    <name type="scientific">Tigheibacillus halophilus</name>
    <dbReference type="NCBI Taxonomy" id="361280"/>
    <lineage>
        <taxon>Bacteria</taxon>
        <taxon>Bacillati</taxon>
        <taxon>Bacillota</taxon>
        <taxon>Bacilli</taxon>
        <taxon>Bacillales</taxon>
        <taxon>Bacillaceae</taxon>
        <taxon>Tigheibacillus</taxon>
    </lineage>
</organism>
<protein>
    <submittedName>
        <fullName evidence="2">Polysaccharide deacetylase family protein</fullName>
    </submittedName>
</protein>
<dbReference type="PANTHER" id="PTHR10587:SF125">
    <property type="entry name" value="POLYSACCHARIDE DEACETYLASE YHEN-RELATED"/>
    <property type="match status" value="1"/>
</dbReference>
<evidence type="ECO:0000313" key="2">
    <source>
        <dbReference type="EMBL" id="MDY0393369.1"/>
    </source>
</evidence>
<accession>A0ABU5C483</accession>
<dbReference type="InterPro" id="IPR050248">
    <property type="entry name" value="Polysacc_deacetylase_ArnD"/>
</dbReference>